<organism evidence="3 4">
    <name type="scientific">Centaurea solstitialis</name>
    <name type="common">yellow star-thistle</name>
    <dbReference type="NCBI Taxonomy" id="347529"/>
    <lineage>
        <taxon>Eukaryota</taxon>
        <taxon>Viridiplantae</taxon>
        <taxon>Streptophyta</taxon>
        <taxon>Embryophyta</taxon>
        <taxon>Tracheophyta</taxon>
        <taxon>Spermatophyta</taxon>
        <taxon>Magnoliopsida</taxon>
        <taxon>eudicotyledons</taxon>
        <taxon>Gunneridae</taxon>
        <taxon>Pentapetalae</taxon>
        <taxon>asterids</taxon>
        <taxon>campanulids</taxon>
        <taxon>Asterales</taxon>
        <taxon>Asteraceae</taxon>
        <taxon>Carduoideae</taxon>
        <taxon>Cardueae</taxon>
        <taxon>Centaureinae</taxon>
        <taxon>Centaurea</taxon>
    </lineage>
</organism>
<evidence type="ECO:0000313" key="3">
    <source>
        <dbReference type="EMBL" id="KAJ9557250.1"/>
    </source>
</evidence>
<evidence type="ECO:0000256" key="1">
    <source>
        <dbReference type="SAM" id="MobiDB-lite"/>
    </source>
</evidence>
<protein>
    <recommendedName>
        <fullName evidence="2">TRF2/HOY1 PH-like domain-containing protein</fullName>
    </recommendedName>
</protein>
<accession>A0AA38TA96</accession>
<reference evidence="3" key="1">
    <citation type="submission" date="2023-03" db="EMBL/GenBank/DDBJ databases">
        <title>Chromosome-scale reference genome and RAD-based genetic map of yellow starthistle (Centaurea solstitialis) reveal putative structural variation and QTLs associated with invader traits.</title>
        <authorList>
            <person name="Reatini B."/>
            <person name="Cang F.A."/>
            <person name="Jiang Q."/>
            <person name="Mckibben M.T.W."/>
            <person name="Barker M.S."/>
            <person name="Rieseberg L.H."/>
            <person name="Dlugosch K.M."/>
        </authorList>
    </citation>
    <scope>NUCLEOTIDE SEQUENCE</scope>
    <source>
        <strain evidence="3">CAN-66</strain>
        <tissue evidence="3">Leaf</tissue>
    </source>
</reference>
<keyword evidence="4" id="KW-1185">Reference proteome</keyword>
<dbReference type="PANTHER" id="PTHR33494:SF5">
    <property type="entry name" value="F10A16.6 PROTEIN"/>
    <property type="match status" value="1"/>
</dbReference>
<evidence type="ECO:0000313" key="4">
    <source>
        <dbReference type="Proteomes" id="UP001172457"/>
    </source>
</evidence>
<dbReference type="PANTHER" id="PTHR33494">
    <property type="entry name" value="OS02G0793800 PROTEIN"/>
    <property type="match status" value="1"/>
</dbReference>
<name>A0AA38TA96_9ASTR</name>
<feature type="compositionally biased region" description="Polar residues" evidence="1">
    <location>
        <begin position="22"/>
        <end position="39"/>
    </location>
</feature>
<proteinExistence type="predicted"/>
<feature type="region of interest" description="Disordered" evidence="1">
    <location>
        <begin position="1"/>
        <end position="60"/>
    </location>
</feature>
<dbReference type="AlphaFoldDB" id="A0AA38TA96"/>
<sequence>MEGKRNQDHRYSGNYNEEQHRNQNPNNVSVNFHNGYSSSSHDHVHLHQSSSNNLLDDSRHTHHQFPANGIILDPQAGGPIGLRIMNSPSLTKEVEFLMNKEKQVERNQEQIMKKWKATNVPAVFLKIGSWEWVSKNEGDLVAKFYYGRKKLVWEFLYGGLKKKIEIQWPQISAINAIMREGKRGILKIELKERPEFGQEKVPEAGKHTKWGDSPDFTKDEAATNCRQHTVEFLPGALNESFEKLLQSDTRLFNLSRQPFPTRSSPFFCNQVLDFSNNRSVVHKPSSVPEVSMYGQEEKFLPHVQNLVQPTTSLVHHCNSNLHMPVSYSFFTDLEFSDPDELPMGASFKNQRIEGILEQDGNNTQVQETTFPPINGDQQNPILLPTNGDDQDLWIPDPELQMHLADYKNIANFTNTLSWIQDLPLQELHITSTQNPNPTHLFSNEYNGFPVESTNCKPIKENHRMNFETHGYGIMDGGDHSHVNGDHFDDYSWKAMKAIIDGSGSSMAAYMDNDLCRVVDHDQSGFNNGFSYMEPSSFPPSGQFCIQDFDNGGNGMMNGMEYGDNRHLHSFEPSGGANGEHASQNPNHGGLIGQVSGINGEDYVLLYLSQKSITGIE</sequence>
<feature type="compositionally biased region" description="Basic and acidic residues" evidence="1">
    <location>
        <begin position="1"/>
        <end position="21"/>
    </location>
</feature>
<dbReference type="EMBL" id="JARYMX010000003">
    <property type="protein sequence ID" value="KAJ9557250.1"/>
    <property type="molecule type" value="Genomic_DNA"/>
</dbReference>
<feature type="domain" description="TRF2/HOY1 PH-like" evidence="2">
    <location>
        <begin position="119"/>
        <end position="238"/>
    </location>
</feature>
<comment type="caution">
    <text evidence="3">The sequence shown here is derived from an EMBL/GenBank/DDBJ whole genome shotgun (WGS) entry which is preliminary data.</text>
</comment>
<dbReference type="Proteomes" id="UP001172457">
    <property type="component" value="Chromosome 3"/>
</dbReference>
<evidence type="ECO:0000259" key="2">
    <source>
        <dbReference type="Pfam" id="PF24818"/>
    </source>
</evidence>
<gene>
    <name evidence="3" type="ORF">OSB04_011864</name>
</gene>
<dbReference type="Pfam" id="PF24818">
    <property type="entry name" value="PH_TRF2_HOY1"/>
    <property type="match status" value="1"/>
</dbReference>
<dbReference type="InterPro" id="IPR057939">
    <property type="entry name" value="TRF2_HOY1_PH"/>
</dbReference>